<reference evidence="2 3" key="1">
    <citation type="submission" date="2017-11" db="EMBL/GenBank/DDBJ databases">
        <title>De-novo sequencing of pomegranate (Punica granatum L.) genome.</title>
        <authorList>
            <person name="Akparov Z."/>
            <person name="Amiraslanov A."/>
            <person name="Hajiyeva S."/>
            <person name="Abbasov M."/>
            <person name="Kaur K."/>
            <person name="Hamwieh A."/>
            <person name="Solovyev V."/>
            <person name="Salamov A."/>
            <person name="Braich B."/>
            <person name="Kosarev P."/>
            <person name="Mahmoud A."/>
            <person name="Hajiyev E."/>
            <person name="Babayeva S."/>
            <person name="Izzatullayeva V."/>
            <person name="Mammadov A."/>
            <person name="Mammadov A."/>
            <person name="Sharifova S."/>
            <person name="Ojaghi J."/>
            <person name="Eynullazada K."/>
            <person name="Bayramov B."/>
            <person name="Abdulazimova A."/>
            <person name="Shahmuradov I."/>
        </authorList>
    </citation>
    <scope>NUCLEOTIDE SEQUENCE [LARGE SCALE GENOMIC DNA]</scope>
    <source>
        <strain evidence="3">cv. AG2017</strain>
        <tissue evidence="2">Leaf</tissue>
    </source>
</reference>
<gene>
    <name evidence="2" type="ORF">CRG98_045229</name>
</gene>
<feature type="non-terminal residue" evidence="2">
    <location>
        <position position="70"/>
    </location>
</feature>
<accession>A0A2I0HRM3</accession>
<evidence type="ECO:0000256" key="1">
    <source>
        <dbReference type="SAM" id="MobiDB-lite"/>
    </source>
</evidence>
<organism evidence="2 3">
    <name type="scientific">Punica granatum</name>
    <name type="common">Pomegranate</name>
    <dbReference type="NCBI Taxonomy" id="22663"/>
    <lineage>
        <taxon>Eukaryota</taxon>
        <taxon>Viridiplantae</taxon>
        <taxon>Streptophyta</taxon>
        <taxon>Embryophyta</taxon>
        <taxon>Tracheophyta</taxon>
        <taxon>Spermatophyta</taxon>
        <taxon>Magnoliopsida</taxon>
        <taxon>eudicotyledons</taxon>
        <taxon>Gunneridae</taxon>
        <taxon>Pentapetalae</taxon>
        <taxon>rosids</taxon>
        <taxon>malvids</taxon>
        <taxon>Myrtales</taxon>
        <taxon>Lythraceae</taxon>
        <taxon>Punica</taxon>
    </lineage>
</organism>
<evidence type="ECO:0000313" key="3">
    <source>
        <dbReference type="Proteomes" id="UP000233551"/>
    </source>
</evidence>
<dbReference type="AlphaFoldDB" id="A0A2I0HRM3"/>
<dbReference type="EMBL" id="PGOL01005960">
    <property type="protein sequence ID" value="PKI34369.1"/>
    <property type="molecule type" value="Genomic_DNA"/>
</dbReference>
<comment type="caution">
    <text evidence="2">The sequence shown here is derived from an EMBL/GenBank/DDBJ whole genome shotgun (WGS) entry which is preliminary data.</text>
</comment>
<keyword evidence="3" id="KW-1185">Reference proteome</keyword>
<name>A0A2I0HRM3_PUNGR</name>
<feature type="region of interest" description="Disordered" evidence="1">
    <location>
        <begin position="1"/>
        <end position="41"/>
    </location>
</feature>
<proteinExistence type="predicted"/>
<sequence>MAGSVILRKSGVESNPEPVLKENCPFPRGSERAQESLSEQTSGLLRIYPPGNADDVRLSDEDGDAVIEFW</sequence>
<dbReference type="Proteomes" id="UP000233551">
    <property type="component" value="Unassembled WGS sequence"/>
</dbReference>
<protein>
    <submittedName>
        <fullName evidence="2">Uncharacterized protein</fullName>
    </submittedName>
</protein>
<evidence type="ECO:0000313" key="2">
    <source>
        <dbReference type="EMBL" id="PKI34369.1"/>
    </source>
</evidence>